<evidence type="ECO:0000256" key="1">
    <source>
        <dbReference type="ARBA" id="ARBA00001933"/>
    </source>
</evidence>
<evidence type="ECO:0000256" key="4">
    <source>
        <dbReference type="ARBA" id="ARBA00022898"/>
    </source>
</evidence>
<evidence type="ECO:0000313" key="8">
    <source>
        <dbReference type="EMBL" id="GFG65343.1"/>
    </source>
</evidence>
<evidence type="ECO:0000256" key="3">
    <source>
        <dbReference type="ARBA" id="ARBA00022793"/>
    </source>
</evidence>
<dbReference type="Gene3D" id="3.90.100.10">
    <property type="entry name" value="Orn/Lys/Arg decarboxylase, C-terminal domain"/>
    <property type="match status" value="1"/>
</dbReference>
<dbReference type="SUPFAM" id="SSF53383">
    <property type="entry name" value="PLP-dependent transferases"/>
    <property type="match status" value="1"/>
</dbReference>
<gene>
    <name evidence="9" type="ORF">I2456_14735</name>
    <name evidence="8" type="ORF">MKUB_28330</name>
</gene>
<dbReference type="PANTHER" id="PTHR43277">
    <property type="entry name" value="ARGININE DECARBOXYLASE"/>
    <property type="match status" value="1"/>
</dbReference>
<comment type="similarity">
    <text evidence="2">Belongs to the Orn/Lys/Arg decarboxylase class-I family.</text>
</comment>
<evidence type="ECO:0000256" key="2">
    <source>
        <dbReference type="ARBA" id="ARBA00010671"/>
    </source>
</evidence>
<dbReference type="Pfam" id="PF01276">
    <property type="entry name" value="OKR_DC_1"/>
    <property type="match status" value="1"/>
</dbReference>
<proteinExistence type="inferred from homology"/>
<dbReference type="KEGG" id="mku:I2456_14735"/>
<dbReference type="PANTHER" id="PTHR43277:SF4">
    <property type="entry name" value="ARGININE DECARBOXYLASE"/>
    <property type="match status" value="1"/>
</dbReference>
<dbReference type="RefSeq" id="WP_085073083.1">
    <property type="nucleotide sequence ID" value="NZ_BLKU01000003.1"/>
</dbReference>
<dbReference type="InterPro" id="IPR000310">
    <property type="entry name" value="Orn/Lys/Arg_deCO2ase_major_dom"/>
</dbReference>
<dbReference type="Proteomes" id="UP000465306">
    <property type="component" value="Unassembled WGS sequence"/>
</dbReference>
<protein>
    <submittedName>
        <fullName evidence="8">Arginine decarboxylase</fullName>
    </submittedName>
    <submittedName>
        <fullName evidence="9">Ornithine decarboxylase</fullName>
    </submittedName>
</protein>
<evidence type="ECO:0000313" key="9">
    <source>
        <dbReference type="EMBL" id="QPI35854.1"/>
    </source>
</evidence>
<comment type="cofactor">
    <cofactor evidence="1">
        <name>pyridoxal 5'-phosphate</name>
        <dbReference type="ChEBI" id="CHEBI:597326"/>
    </cofactor>
</comment>
<dbReference type="EMBL" id="CP065047">
    <property type="protein sequence ID" value="QPI35854.1"/>
    <property type="molecule type" value="Genomic_DNA"/>
</dbReference>
<dbReference type="Gene3D" id="3.40.640.10">
    <property type="entry name" value="Type I PLP-dependent aspartate aminotransferase-like (Major domain)"/>
    <property type="match status" value="1"/>
</dbReference>
<dbReference type="InterPro" id="IPR052357">
    <property type="entry name" value="Orn_Lys_Arg_decarboxylase-I"/>
</dbReference>
<dbReference type="AlphaFoldDB" id="A0AAX1J334"/>
<reference evidence="9" key="3">
    <citation type="submission" date="2020-11" db="EMBL/GenBank/DDBJ databases">
        <title>Intraspecies plasmid and genomic variation of Mycobacterium kubicae revealed by the complete genome sequences of two clinical isolates.</title>
        <authorList>
            <person name="Hendrix J.R."/>
            <person name="Epperson L.E."/>
            <person name="Honda J.R."/>
            <person name="Strong M."/>
        </authorList>
    </citation>
    <scope>NUCLEOTIDE SEQUENCE</scope>
    <source>
        <strain evidence="9">JCM 13573</strain>
    </source>
</reference>
<accession>A0AAX1J334</accession>
<evidence type="ECO:0000313" key="10">
    <source>
        <dbReference type="Proteomes" id="UP000465306"/>
    </source>
</evidence>
<evidence type="ECO:0000313" key="11">
    <source>
        <dbReference type="Proteomes" id="UP000663583"/>
    </source>
</evidence>
<dbReference type="InterPro" id="IPR036633">
    <property type="entry name" value="Prn/Lys/Arg_de-COase_C_sf"/>
</dbReference>
<keyword evidence="4" id="KW-0663">Pyridoxal phosphate</keyword>
<dbReference type="InterPro" id="IPR015421">
    <property type="entry name" value="PyrdxlP-dep_Trfase_major"/>
</dbReference>
<dbReference type="Proteomes" id="UP000663583">
    <property type="component" value="Chromosome"/>
</dbReference>
<organism evidence="9 11">
    <name type="scientific">Mycobacterium kubicae</name>
    <dbReference type="NCBI Taxonomy" id="120959"/>
    <lineage>
        <taxon>Bacteria</taxon>
        <taxon>Bacillati</taxon>
        <taxon>Actinomycetota</taxon>
        <taxon>Actinomycetes</taxon>
        <taxon>Mycobacteriales</taxon>
        <taxon>Mycobacteriaceae</taxon>
        <taxon>Mycobacterium</taxon>
        <taxon>Mycobacterium simiae complex</taxon>
    </lineage>
</organism>
<evidence type="ECO:0000259" key="6">
    <source>
        <dbReference type="Pfam" id="PF01276"/>
    </source>
</evidence>
<dbReference type="Pfam" id="PF03711">
    <property type="entry name" value="OKR_DC_1_C"/>
    <property type="match status" value="1"/>
</dbReference>
<dbReference type="SUPFAM" id="SSF55904">
    <property type="entry name" value="Ornithine decarboxylase C-terminal domain"/>
    <property type="match status" value="1"/>
</dbReference>
<dbReference type="EMBL" id="BLKU01000003">
    <property type="protein sequence ID" value="GFG65343.1"/>
    <property type="molecule type" value="Genomic_DNA"/>
</dbReference>
<keyword evidence="3" id="KW-0210">Decarboxylase</keyword>
<keyword evidence="5" id="KW-0456">Lyase</keyword>
<evidence type="ECO:0000259" key="7">
    <source>
        <dbReference type="Pfam" id="PF03711"/>
    </source>
</evidence>
<dbReference type="InterPro" id="IPR008286">
    <property type="entry name" value="Prn/Lys/Arg_de-COase_C"/>
</dbReference>
<dbReference type="GO" id="GO:0016831">
    <property type="term" value="F:carboxy-lyase activity"/>
    <property type="evidence" value="ECO:0007669"/>
    <property type="project" value="UniProtKB-KW"/>
</dbReference>
<feature type="domain" description="Orn/Lys/Arg decarboxylases family 1 pyridoxal-P attachment site" evidence="6">
    <location>
        <begin position="6"/>
        <end position="316"/>
    </location>
</feature>
<evidence type="ECO:0000256" key="5">
    <source>
        <dbReference type="ARBA" id="ARBA00023239"/>
    </source>
</evidence>
<sequence length="486" mass="52732">MDQSQTPLLDALIDYRRKDRYGFTPPGHRQGAGADPRVLAVLGKEPFLDDVLASNGLDDRMSRGKLLARAEELMADAVGADTAFFSTCGSSLSVKAAMLAVAGGAEGGLLVSRDSHKSIVAGLIFSGVQPRWISPQWDSDRHFSHPPSPEQVREAWEKHPDAAGALIVSPSPYGTCADIAAIADVCHERNKPLIVDEAWGAHLPFHDDLPTWAMDAGADICVVSVHKMGAGFEQGSVFHLQGNLVDPDRLSKCADLLMTTSPNVLVYAALDGWRRQMVEHGHELLSAELELAGYLRGRLSEIPDLQVLQDELLGHEASHDLDITQVLMDVSATKTSGYQAADWLREHCHLDVGLSDHRRILATMSFADDKHTADRLITAMTRWRAAANDFERPPAIRLPSPAELQLDNVALPRDAFFGPTEMVPADRAAGRIAAEQITPYPPGIPAVVPGERLNDAVVDYLRTGAEAGMTLPDPADPSMQHFRVVA</sequence>
<feature type="domain" description="Orn/Lys/Arg decarboxylase C-terminal" evidence="7">
    <location>
        <begin position="418"/>
        <end position="472"/>
    </location>
</feature>
<dbReference type="InterPro" id="IPR015424">
    <property type="entry name" value="PyrdxlP-dep_Trfase"/>
</dbReference>
<reference evidence="8" key="2">
    <citation type="submission" date="2020-02" db="EMBL/GenBank/DDBJ databases">
        <authorList>
            <person name="Matsumoto Y."/>
            <person name="Kinjo T."/>
            <person name="Motooka D."/>
            <person name="Nabeya D."/>
            <person name="Jung N."/>
            <person name="Uechi K."/>
            <person name="Horii T."/>
            <person name="Iida T."/>
            <person name="Fujita J."/>
            <person name="Nakamura S."/>
        </authorList>
    </citation>
    <scope>NUCLEOTIDE SEQUENCE</scope>
    <source>
        <strain evidence="8">JCM 13573</strain>
    </source>
</reference>
<name>A0AAX1J334_9MYCO</name>
<keyword evidence="10" id="KW-1185">Reference proteome</keyword>
<reference evidence="8 10" key="1">
    <citation type="journal article" date="2019" name="Emerg. Microbes Infect.">
        <title>Comprehensive subspecies identification of 175 nontuberculous mycobacteria species based on 7547 genomic profiles.</title>
        <authorList>
            <person name="Matsumoto Y."/>
            <person name="Kinjo T."/>
            <person name="Motooka D."/>
            <person name="Nabeya D."/>
            <person name="Jung N."/>
            <person name="Uechi K."/>
            <person name="Horii T."/>
            <person name="Iida T."/>
            <person name="Fujita J."/>
            <person name="Nakamura S."/>
        </authorList>
    </citation>
    <scope>NUCLEOTIDE SEQUENCE [LARGE SCALE GENOMIC DNA]</scope>
    <source>
        <strain evidence="8 10">JCM 13573</strain>
    </source>
</reference>